<dbReference type="InterPro" id="IPR055264">
    <property type="entry name" value="BOD1/SHG1_dom"/>
</dbReference>
<evidence type="ECO:0000313" key="4">
    <source>
        <dbReference type="Proteomes" id="UP000054144"/>
    </source>
</evidence>
<keyword evidence="4" id="KW-1185">Reference proteome</keyword>
<reference evidence="3 4" key="1">
    <citation type="journal article" date="2015" name="Fungal Genet. Biol.">
        <title>Evolution of novel wood decay mechanisms in Agaricales revealed by the genome sequences of Fistulina hepatica and Cylindrobasidium torrendii.</title>
        <authorList>
            <person name="Floudas D."/>
            <person name="Held B.W."/>
            <person name="Riley R."/>
            <person name="Nagy L.G."/>
            <person name="Koehler G."/>
            <person name="Ransdell A.S."/>
            <person name="Younus H."/>
            <person name="Chow J."/>
            <person name="Chiniquy J."/>
            <person name="Lipzen A."/>
            <person name="Tritt A."/>
            <person name="Sun H."/>
            <person name="Haridas S."/>
            <person name="LaButti K."/>
            <person name="Ohm R.A."/>
            <person name="Kues U."/>
            <person name="Blanchette R.A."/>
            <person name="Grigoriev I.V."/>
            <person name="Minto R.E."/>
            <person name="Hibbett D.S."/>
        </authorList>
    </citation>
    <scope>NUCLEOTIDE SEQUENCE [LARGE SCALE GENOMIC DNA]</scope>
    <source>
        <strain evidence="3 4">ATCC 64428</strain>
    </source>
</reference>
<dbReference type="Pfam" id="PF05205">
    <property type="entry name" value="COMPASS-Shg1"/>
    <property type="match status" value="1"/>
</dbReference>
<evidence type="ECO:0000256" key="1">
    <source>
        <dbReference type="SAM" id="MobiDB-lite"/>
    </source>
</evidence>
<dbReference type="EMBL" id="KN882045">
    <property type="protein sequence ID" value="KIY45953.1"/>
    <property type="molecule type" value="Genomic_DNA"/>
</dbReference>
<feature type="domain" description="BOD1/SHG1" evidence="2">
    <location>
        <begin position="12"/>
        <end position="106"/>
    </location>
</feature>
<protein>
    <recommendedName>
        <fullName evidence="2">BOD1/SHG1 domain-containing protein</fullName>
    </recommendedName>
</protein>
<evidence type="ECO:0000313" key="3">
    <source>
        <dbReference type="EMBL" id="KIY45953.1"/>
    </source>
</evidence>
<proteinExistence type="predicted"/>
<feature type="compositionally biased region" description="Basic and acidic residues" evidence="1">
    <location>
        <begin position="144"/>
        <end position="158"/>
    </location>
</feature>
<gene>
    <name evidence="3" type="ORF">FISHEDRAFT_76187</name>
</gene>
<dbReference type="OrthoDB" id="5579731at2759"/>
<name>A0A0D7A562_9AGAR</name>
<organism evidence="3 4">
    <name type="scientific">Fistulina hepatica ATCC 64428</name>
    <dbReference type="NCBI Taxonomy" id="1128425"/>
    <lineage>
        <taxon>Eukaryota</taxon>
        <taxon>Fungi</taxon>
        <taxon>Dikarya</taxon>
        <taxon>Basidiomycota</taxon>
        <taxon>Agaricomycotina</taxon>
        <taxon>Agaricomycetes</taxon>
        <taxon>Agaricomycetidae</taxon>
        <taxon>Agaricales</taxon>
        <taxon>Fistulinaceae</taxon>
        <taxon>Fistulina</taxon>
    </lineage>
</organism>
<accession>A0A0D7A562</accession>
<feature type="region of interest" description="Disordered" evidence="1">
    <location>
        <begin position="112"/>
        <end position="281"/>
    </location>
</feature>
<evidence type="ECO:0000259" key="2">
    <source>
        <dbReference type="Pfam" id="PF05205"/>
    </source>
</evidence>
<sequence>MSEPGKITTPAQLVEEFKRSGEFDRLRRELLSSFQKSDNIDAFKSRTRDIARKRLEDPNFPLLALDARQKELMQELQRYPTVENAVRDLDAFSDPELLEGLEKSLKQLLQDRNNPKPVDYDQGRHFPSSVMENGCLDVTGNPTDAKKDAWPDTDDKAPAMDVDAVLANKATESANSMALDSSPPLSGAKDSTGEDISNGPSVPQHMHGSATFAASGEPPEPEKSADISMGEAPEEADDIHDKAEPMENVSSSGPSIFVPAYNDSAYDSPLTSEAEDDSDDS</sequence>
<feature type="compositionally biased region" description="Polar residues" evidence="1">
    <location>
        <begin position="170"/>
        <end position="179"/>
    </location>
</feature>
<dbReference type="Proteomes" id="UP000054144">
    <property type="component" value="Unassembled WGS sequence"/>
</dbReference>
<dbReference type="AlphaFoldDB" id="A0A0D7A562"/>